<proteinExistence type="predicted"/>
<organism evidence="1 2">
    <name type="scientific">Thermoproteus sp. AZ2</name>
    <dbReference type="NCBI Taxonomy" id="1609232"/>
    <lineage>
        <taxon>Archaea</taxon>
        <taxon>Thermoproteota</taxon>
        <taxon>Thermoprotei</taxon>
        <taxon>Thermoproteales</taxon>
        <taxon>Thermoproteaceae</taxon>
        <taxon>Thermoproteus</taxon>
    </lineage>
</organism>
<gene>
    <name evidence="1" type="ORF">TU35_006040</name>
</gene>
<protein>
    <submittedName>
        <fullName evidence="1">Uncharacterized protein</fullName>
    </submittedName>
</protein>
<name>A0ACC6V244_9CREN</name>
<comment type="caution">
    <text evidence="1">The sequence shown here is derived from an EMBL/GenBank/DDBJ whole genome shotgun (WGS) entry which is preliminary data.</text>
</comment>
<reference evidence="1" key="1">
    <citation type="submission" date="2024-07" db="EMBL/GenBank/DDBJ databases">
        <title>Metagenome and Metagenome-Assembled Genomes of Archaea from a hot spring from the geothermal field of Los Azufres, Mexico.</title>
        <authorList>
            <person name="Marin-Paredes R."/>
            <person name="Martinez-Romero E."/>
            <person name="Servin-Garciduenas L.E."/>
        </authorList>
    </citation>
    <scope>NUCLEOTIDE SEQUENCE</scope>
</reference>
<dbReference type="EMBL" id="JZWT02000014">
    <property type="protein sequence ID" value="MFB6490789.1"/>
    <property type="molecule type" value="Genomic_DNA"/>
</dbReference>
<accession>A0ACC6V244</accession>
<sequence length="55" mass="6161">MEIPKELSAYLQVVQEGGVEHIACRRCGKKFFSVKDAARHLASIHGIRLAAQFYS</sequence>
<evidence type="ECO:0000313" key="2">
    <source>
        <dbReference type="Proteomes" id="UP000033636"/>
    </source>
</evidence>
<evidence type="ECO:0000313" key="1">
    <source>
        <dbReference type="EMBL" id="MFB6490789.1"/>
    </source>
</evidence>
<dbReference type="Proteomes" id="UP000033636">
    <property type="component" value="Unassembled WGS sequence"/>
</dbReference>